<accession>X0VK05</accession>
<evidence type="ECO:0000313" key="1">
    <source>
        <dbReference type="EMBL" id="GAG18614.1"/>
    </source>
</evidence>
<proteinExistence type="predicted"/>
<feature type="non-terminal residue" evidence="1">
    <location>
        <position position="1"/>
    </location>
</feature>
<organism evidence="1">
    <name type="scientific">marine sediment metagenome</name>
    <dbReference type="NCBI Taxonomy" id="412755"/>
    <lineage>
        <taxon>unclassified sequences</taxon>
        <taxon>metagenomes</taxon>
        <taxon>ecological metagenomes</taxon>
    </lineage>
</organism>
<reference evidence="1" key="1">
    <citation type="journal article" date="2014" name="Front. Microbiol.">
        <title>High frequency of phylogenetically diverse reductive dehalogenase-homologous genes in deep subseafloor sedimentary metagenomes.</title>
        <authorList>
            <person name="Kawai M."/>
            <person name="Futagami T."/>
            <person name="Toyoda A."/>
            <person name="Takaki Y."/>
            <person name="Nishi S."/>
            <person name="Hori S."/>
            <person name="Arai W."/>
            <person name="Tsubouchi T."/>
            <person name="Morono Y."/>
            <person name="Uchiyama I."/>
            <person name="Ito T."/>
            <person name="Fujiyama A."/>
            <person name="Inagaki F."/>
            <person name="Takami H."/>
        </authorList>
    </citation>
    <scope>NUCLEOTIDE SEQUENCE</scope>
    <source>
        <strain evidence="1">Expedition CK06-06</strain>
    </source>
</reference>
<sequence length="258" mass="27832">LSLDSVSGTSVSYAAILPAFPFIDYNISQYQLEVELPPGAIFDQVISPINMTQVEVGDHWKVIYLGENIVADSGVIASILYTHSTDDELLLVVEDASRSITVKSSSLVVEDSYALTNKGPIFFGFPLELPPDASNIKARDGVGPLETVATESDESKEVAVISRAPIMPGDRWVFSVSYTTENGEHVSTVGGSSQLSYPNIELPHFIRDLEATVSRVESDVVRLTYGATLQSERPAIEAEIPSGSLMPSLRPIAIIAAF</sequence>
<protein>
    <submittedName>
        <fullName evidence="1">Uncharacterized protein</fullName>
    </submittedName>
</protein>
<dbReference type="AlphaFoldDB" id="X0VK05"/>
<dbReference type="EMBL" id="BARS01035446">
    <property type="protein sequence ID" value="GAG18614.1"/>
    <property type="molecule type" value="Genomic_DNA"/>
</dbReference>
<comment type="caution">
    <text evidence="1">The sequence shown here is derived from an EMBL/GenBank/DDBJ whole genome shotgun (WGS) entry which is preliminary data.</text>
</comment>
<name>X0VK05_9ZZZZ</name>
<gene>
    <name evidence="1" type="ORF">S01H1_54608</name>
</gene>
<feature type="non-terminal residue" evidence="1">
    <location>
        <position position="258"/>
    </location>
</feature>